<name>A0A2W5PQW4_VARPD</name>
<evidence type="ECO:0000256" key="1">
    <source>
        <dbReference type="SAM" id="SignalP"/>
    </source>
</evidence>
<comment type="caution">
    <text evidence="2">The sequence shown here is derived from an EMBL/GenBank/DDBJ whole genome shotgun (WGS) entry which is preliminary data.</text>
</comment>
<proteinExistence type="predicted"/>
<dbReference type="AlphaFoldDB" id="A0A2W5PQW4"/>
<sequence>MTRSFFRTLTLPLLAAGAVLLSLPALAQRAQHAHVHGKVELGIAVDGPSVTIEMESPLDNLLGFERAPRTDVEKNAVEQMVARLRAADHLFQIDPAAGCKLGPVQLESAALGLGKAEPDKDGHAELEATFAFNCTNAAKA</sequence>
<feature type="chain" id="PRO_5015940737" evidence="1">
    <location>
        <begin position="28"/>
        <end position="140"/>
    </location>
</feature>
<dbReference type="EMBL" id="QFPP01000514">
    <property type="protein sequence ID" value="PZQ65115.1"/>
    <property type="molecule type" value="Genomic_DNA"/>
</dbReference>
<feature type="signal peptide" evidence="1">
    <location>
        <begin position="1"/>
        <end position="27"/>
    </location>
</feature>
<evidence type="ECO:0000313" key="3">
    <source>
        <dbReference type="Proteomes" id="UP000249135"/>
    </source>
</evidence>
<dbReference type="InterPro" id="IPR021253">
    <property type="entry name" value="ZrgA-like"/>
</dbReference>
<gene>
    <name evidence="2" type="ORF">DI563_26040</name>
</gene>
<dbReference type="Pfam" id="PF10986">
    <property type="entry name" value="ZrgA"/>
    <property type="match status" value="1"/>
</dbReference>
<evidence type="ECO:0000313" key="2">
    <source>
        <dbReference type="EMBL" id="PZQ65115.1"/>
    </source>
</evidence>
<organism evidence="2 3">
    <name type="scientific">Variovorax paradoxus</name>
    <dbReference type="NCBI Taxonomy" id="34073"/>
    <lineage>
        <taxon>Bacteria</taxon>
        <taxon>Pseudomonadati</taxon>
        <taxon>Pseudomonadota</taxon>
        <taxon>Betaproteobacteria</taxon>
        <taxon>Burkholderiales</taxon>
        <taxon>Comamonadaceae</taxon>
        <taxon>Variovorax</taxon>
    </lineage>
</organism>
<feature type="non-terminal residue" evidence="2">
    <location>
        <position position="140"/>
    </location>
</feature>
<accession>A0A2W5PQW4</accession>
<protein>
    <submittedName>
        <fullName evidence="2">DUF2796 domain-containing protein</fullName>
    </submittedName>
</protein>
<keyword evidence="1" id="KW-0732">Signal</keyword>
<dbReference type="Proteomes" id="UP000249135">
    <property type="component" value="Unassembled WGS sequence"/>
</dbReference>
<reference evidence="2 3" key="1">
    <citation type="submission" date="2017-08" db="EMBL/GenBank/DDBJ databases">
        <title>Infants hospitalized years apart are colonized by the same room-sourced microbial strains.</title>
        <authorList>
            <person name="Brooks B."/>
            <person name="Olm M.R."/>
            <person name="Firek B.A."/>
            <person name="Baker R."/>
            <person name="Thomas B.C."/>
            <person name="Morowitz M.J."/>
            <person name="Banfield J.F."/>
        </authorList>
    </citation>
    <scope>NUCLEOTIDE SEQUENCE [LARGE SCALE GENOMIC DNA]</scope>
    <source>
        <strain evidence="2">S2_005_003_R2_41</strain>
    </source>
</reference>